<reference evidence="2 3" key="1">
    <citation type="submission" date="2018-10" db="EMBL/GenBank/DDBJ databases">
        <title>Isolation from cow dung.</title>
        <authorList>
            <person name="Ling L."/>
        </authorList>
    </citation>
    <scope>NUCLEOTIDE SEQUENCE [LARGE SCALE GENOMIC DNA]</scope>
    <source>
        <strain evidence="2 3">NEAU-LL90</strain>
    </source>
</reference>
<dbReference type="RefSeq" id="WP_122189126.1">
    <property type="nucleotide sequence ID" value="NZ_RFFH01000007.1"/>
</dbReference>
<dbReference type="InterPro" id="IPR032716">
    <property type="entry name" value="ACC_epsilon"/>
</dbReference>
<keyword evidence="3" id="KW-1185">Reference proteome</keyword>
<evidence type="ECO:0000256" key="1">
    <source>
        <dbReference type="SAM" id="MobiDB-lite"/>
    </source>
</evidence>
<dbReference type="EMBL" id="RFFH01000007">
    <property type="protein sequence ID" value="RMI31175.1"/>
    <property type="molecule type" value="Genomic_DNA"/>
</dbReference>
<organism evidence="2 3">
    <name type="scientific">Nocardia stercoris</name>
    <dbReference type="NCBI Taxonomy" id="2483361"/>
    <lineage>
        <taxon>Bacteria</taxon>
        <taxon>Bacillati</taxon>
        <taxon>Actinomycetota</taxon>
        <taxon>Actinomycetes</taxon>
        <taxon>Mycobacteriales</taxon>
        <taxon>Nocardiaceae</taxon>
        <taxon>Nocardia</taxon>
    </lineage>
</organism>
<dbReference type="GO" id="GO:0003989">
    <property type="term" value="F:acetyl-CoA carboxylase activity"/>
    <property type="evidence" value="ECO:0007669"/>
    <property type="project" value="InterPro"/>
</dbReference>
<dbReference type="AlphaFoldDB" id="A0A3M2L5M2"/>
<name>A0A3M2L5M2_9NOCA</name>
<sequence length="70" mass="7781">MSAATPPFLRVEKGHPDLEELGVLTALLYARTRSGAAESAPPRTAARWRRPERHPAFTDPRAWTTSAARR</sequence>
<feature type="region of interest" description="Disordered" evidence="1">
    <location>
        <begin position="34"/>
        <end position="70"/>
    </location>
</feature>
<dbReference type="Proteomes" id="UP000279275">
    <property type="component" value="Unassembled WGS sequence"/>
</dbReference>
<proteinExistence type="predicted"/>
<dbReference type="Pfam" id="PF13822">
    <property type="entry name" value="ACC_epsilon"/>
    <property type="match status" value="1"/>
</dbReference>
<dbReference type="GO" id="GO:0004658">
    <property type="term" value="F:propionyl-CoA carboxylase activity"/>
    <property type="evidence" value="ECO:0007669"/>
    <property type="project" value="InterPro"/>
</dbReference>
<protein>
    <submittedName>
        <fullName evidence="2">Acyl-CoA carboxylase subunit epsilon</fullName>
    </submittedName>
</protein>
<dbReference type="OrthoDB" id="4325626at2"/>
<evidence type="ECO:0000313" key="2">
    <source>
        <dbReference type="EMBL" id="RMI31175.1"/>
    </source>
</evidence>
<accession>A0A3M2L5M2</accession>
<evidence type="ECO:0000313" key="3">
    <source>
        <dbReference type="Proteomes" id="UP000279275"/>
    </source>
</evidence>
<gene>
    <name evidence="2" type="ORF">EBN03_17475</name>
</gene>
<comment type="caution">
    <text evidence="2">The sequence shown here is derived from an EMBL/GenBank/DDBJ whole genome shotgun (WGS) entry which is preliminary data.</text>
</comment>